<name>A0A7G5XD89_9BACT</name>
<dbReference type="KEGG" id="lacs:H4075_15305"/>
<feature type="chain" id="PRO_5028861006" evidence="1">
    <location>
        <begin position="21"/>
        <end position="149"/>
    </location>
</feature>
<keyword evidence="1" id="KW-0732">Signal</keyword>
<gene>
    <name evidence="2" type="ORF">H4075_15305</name>
</gene>
<dbReference type="RefSeq" id="WP_182801707.1">
    <property type="nucleotide sequence ID" value="NZ_CP060007.1"/>
</dbReference>
<evidence type="ECO:0000313" key="2">
    <source>
        <dbReference type="EMBL" id="QNA43442.1"/>
    </source>
</evidence>
<reference evidence="3" key="1">
    <citation type="submission" date="2020-08" db="EMBL/GenBank/DDBJ databases">
        <title>Lacibacter sp. S13-6-6 genome sequencing.</title>
        <authorList>
            <person name="Jin L."/>
        </authorList>
    </citation>
    <scope>NUCLEOTIDE SEQUENCE [LARGE SCALE GENOMIC DNA]</scope>
    <source>
        <strain evidence="3">S13-6-6</strain>
    </source>
</reference>
<feature type="signal peptide" evidence="1">
    <location>
        <begin position="1"/>
        <end position="20"/>
    </location>
</feature>
<proteinExistence type="predicted"/>
<organism evidence="2 3">
    <name type="scientific">Lacibacter sediminis</name>
    <dbReference type="NCBI Taxonomy" id="2760713"/>
    <lineage>
        <taxon>Bacteria</taxon>
        <taxon>Pseudomonadati</taxon>
        <taxon>Bacteroidota</taxon>
        <taxon>Chitinophagia</taxon>
        <taxon>Chitinophagales</taxon>
        <taxon>Chitinophagaceae</taxon>
        <taxon>Lacibacter</taxon>
    </lineage>
</organism>
<evidence type="ECO:0000256" key="1">
    <source>
        <dbReference type="SAM" id="SignalP"/>
    </source>
</evidence>
<dbReference type="AlphaFoldDB" id="A0A7G5XD89"/>
<dbReference type="NCBIfam" id="NF041384">
    <property type="entry name" value="YHS_seleno_dom"/>
    <property type="match status" value="1"/>
</dbReference>
<accession>A0A7G5XD89</accession>
<dbReference type="Proteomes" id="UP000515344">
    <property type="component" value="Chromosome"/>
</dbReference>
<sequence length="149" mass="17143">MKKLFLLVSLTIFSVAQMTAQQKQIFTKNNIAVNGYDVVAYFTDNKPLKGNDEHTVTWNDAKWLFATAEHALLFKTNPEKYAPQYGGYCAFGCSRGYKAKTEPDAWSIVNGKLYLNYNVEVRELWKKDIENYIKKADAAWESLKDKEPK</sequence>
<keyword evidence="3" id="KW-1185">Reference proteome</keyword>
<protein>
    <submittedName>
        <fullName evidence="2">YHS domain protein</fullName>
    </submittedName>
</protein>
<evidence type="ECO:0000313" key="3">
    <source>
        <dbReference type="Proteomes" id="UP000515344"/>
    </source>
</evidence>
<dbReference type="EMBL" id="CP060007">
    <property type="protein sequence ID" value="QNA43442.1"/>
    <property type="molecule type" value="Genomic_DNA"/>
</dbReference>